<dbReference type="EC" id="3.1.6.1" evidence="3"/>
<keyword evidence="3" id="KW-0378">Hydrolase</keyword>
<dbReference type="AlphaFoldDB" id="A0A5C5Z067"/>
<dbReference type="InterPro" id="IPR000917">
    <property type="entry name" value="Sulfatase_N"/>
</dbReference>
<dbReference type="OrthoDB" id="237120at2"/>
<dbReference type="RefSeq" id="WP_146395291.1">
    <property type="nucleotide sequence ID" value="NZ_SJPJ01000001.1"/>
</dbReference>
<dbReference type="Pfam" id="PF00884">
    <property type="entry name" value="Sulfatase"/>
    <property type="match status" value="1"/>
</dbReference>
<gene>
    <name evidence="3" type="ORF">CA13_16400</name>
</gene>
<sequence precursor="true">MNNRILILNAFIALAVSSVHAKETNILFLLTDDQAYHTLGVNGNDQVQTPNIDELARRGVIFDRHYDTTSVCMGSRANIMSGMYEYKTGCNFMHGAMGTKQWATSYPVLLKKAGYRVANAGKFGFAVHDQKNLDQRGIEGTGVKDSYHLYLTKGGQCNYTTAKNKGLNRYEKDHPHLTQALAAASIDFMRDSVKQGQPFCMTVGFKAPHKPLVPDPQFDHVYQDTVWKKPDNYGRDAGLHLAEQSRQDRQYKRYWDEAYSTDEKYQHTLRVYHQLLYGVDVAVGKMVKELESLGIAGNTVIIYSSDNGYLMGAHGLGGKVLPYEEGSRAPLIIYDPRNPKSGTMRRTDSLSGNVDIAATILDAAGVKVPEVYDGKSLMPILADKTAKVRKTLPIIQVFGQEATRCLSVINGEYKYIYWYYTDEKQAMQPTEELFHLTEDPLEMTNLSSNPEYQPVLVKMRAEYDAQVKRWAEQSIDYNGYQEYGTLFDRHVPWETKIRIIPEKDATTGLRTKSGE</sequence>
<feature type="signal peptide" evidence="1">
    <location>
        <begin position="1"/>
        <end position="21"/>
    </location>
</feature>
<evidence type="ECO:0000256" key="1">
    <source>
        <dbReference type="SAM" id="SignalP"/>
    </source>
</evidence>
<dbReference type="InterPro" id="IPR017850">
    <property type="entry name" value="Alkaline_phosphatase_core_sf"/>
</dbReference>
<dbReference type="Proteomes" id="UP000315010">
    <property type="component" value="Unassembled WGS sequence"/>
</dbReference>
<dbReference type="PANTHER" id="PTHR43108:SF6">
    <property type="entry name" value="N-SULPHOGLUCOSAMINE SULPHOHYDROLASE"/>
    <property type="match status" value="1"/>
</dbReference>
<keyword evidence="1" id="KW-0732">Signal</keyword>
<protein>
    <submittedName>
        <fullName evidence="3">Arylsulfatase</fullName>
        <ecNumber evidence="3">3.1.6.1</ecNumber>
    </submittedName>
</protein>
<dbReference type="EMBL" id="SJPJ01000001">
    <property type="protein sequence ID" value="TWT80227.1"/>
    <property type="molecule type" value="Genomic_DNA"/>
</dbReference>
<dbReference type="PANTHER" id="PTHR43108">
    <property type="entry name" value="N-ACETYLGLUCOSAMINE-6-SULFATASE FAMILY MEMBER"/>
    <property type="match status" value="1"/>
</dbReference>
<dbReference type="GO" id="GO:0004065">
    <property type="term" value="F:arylsulfatase activity"/>
    <property type="evidence" value="ECO:0007669"/>
    <property type="project" value="UniProtKB-EC"/>
</dbReference>
<evidence type="ECO:0000313" key="4">
    <source>
        <dbReference type="Proteomes" id="UP000315010"/>
    </source>
</evidence>
<keyword evidence="4" id="KW-1185">Reference proteome</keyword>
<accession>A0A5C5Z067</accession>
<feature type="domain" description="Sulfatase N-terminal" evidence="2">
    <location>
        <begin position="25"/>
        <end position="366"/>
    </location>
</feature>
<name>A0A5C5Z067_9BACT</name>
<evidence type="ECO:0000313" key="3">
    <source>
        <dbReference type="EMBL" id="TWT80227.1"/>
    </source>
</evidence>
<proteinExistence type="predicted"/>
<comment type="caution">
    <text evidence="3">The sequence shown here is derived from an EMBL/GenBank/DDBJ whole genome shotgun (WGS) entry which is preliminary data.</text>
</comment>
<feature type="chain" id="PRO_5022822074" evidence="1">
    <location>
        <begin position="22"/>
        <end position="515"/>
    </location>
</feature>
<dbReference type="SUPFAM" id="SSF53649">
    <property type="entry name" value="Alkaline phosphatase-like"/>
    <property type="match status" value="1"/>
</dbReference>
<dbReference type="Gene3D" id="3.40.720.10">
    <property type="entry name" value="Alkaline Phosphatase, subunit A"/>
    <property type="match status" value="1"/>
</dbReference>
<organism evidence="3 4">
    <name type="scientific">Novipirellula herctigrandis</name>
    <dbReference type="NCBI Taxonomy" id="2527986"/>
    <lineage>
        <taxon>Bacteria</taxon>
        <taxon>Pseudomonadati</taxon>
        <taxon>Planctomycetota</taxon>
        <taxon>Planctomycetia</taxon>
        <taxon>Pirellulales</taxon>
        <taxon>Pirellulaceae</taxon>
        <taxon>Novipirellula</taxon>
    </lineage>
</organism>
<evidence type="ECO:0000259" key="2">
    <source>
        <dbReference type="Pfam" id="PF00884"/>
    </source>
</evidence>
<reference evidence="3 4" key="1">
    <citation type="submission" date="2019-02" db="EMBL/GenBank/DDBJ databases">
        <title>Deep-cultivation of Planctomycetes and their phenomic and genomic characterization uncovers novel biology.</title>
        <authorList>
            <person name="Wiegand S."/>
            <person name="Jogler M."/>
            <person name="Boedeker C."/>
            <person name="Pinto D."/>
            <person name="Vollmers J."/>
            <person name="Rivas-Marin E."/>
            <person name="Kohn T."/>
            <person name="Peeters S.H."/>
            <person name="Heuer A."/>
            <person name="Rast P."/>
            <person name="Oberbeckmann S."/>
            <person name="Bunk B."/>
            <person name="Jeske O."/>
            <person name="Meyerdierks A."/>
            <person name="Storesund J.E."/>
            <person name="Kallscheuer N."/>
            <person name="Luecker S."/>
            <person name="Lage O.M."/>
            <person name="Pohl T."/>
            <person name="Merkel B.J."/>
            <person name="Hornburger P."/>
            <person name="Mueller R.-W."/>
            <person name="Bruemmer F."/>
            <person name="Labrenz M."/>
            <person name="Spormann A.M."/>
            <person name="Op Den Camp H."/>
            <person name="Overmann J."/>
            <person name="Amann R."/>
            <person name="Jetten M.S.M."/>
            <person name="Mascher T."/>
            <person name="Medema M.H."/>
            <person name="Devos D.P."/>
            <person name="Kaster A.-K."/>
            <person name="Ovreas L."/>
            <person name="Rohde M."/>
            <person name="Galperin M.Y."/>
            <person name="Jogler C."/>
        </authorList>
    </citation>
    <scope>NUCLEOTIDE SEQUENCE [LARGE SCALE GENOMIC DNA]</scope>
    <source>
        <strain evidence="3 4">CA13</strain>
    </source>
</reference>